<dbReference type="CDD" id="cd01612">
    <property type="entry name" value="Ubl_ATG12"/>
    <property type="match status" value="1"/>
</dbReference>
<evidence type="ECO:0000256" key="5">
    <source>
        <dbReference type="SAM" id="MobiDB-lite"/>
    </source>
</evidence>
<dbReference type="Pfam" id="PF04110">
    <property type="entry name" value="APG12"/>
    <property type="match status" value="1"/>
</dbReference>
<protein>
    <recommendedName>
        <fullName evidence="4">Ubiquitin-like protein ATG12</fullName>
    </recommendedName>
</protein>
<reference evidence="6" key="1">
    <citation type="journal article" date="2020" name="J. Eukaryot. Microbiol.">
        <title>De novo Sequencing, Assembly and Annotation of the Transcriptome for the Free-Living Testate Amoeba Arcella intermedia.</title>
        <authorList>
            <person name="Ribeiro G.M."/>
            <person name="Porfirio-Sousa A.L."/>
            <person name="Maurer-Alcala X.X."/>
            <person name="Katz L.A."/>
            <person name="Lahr D.J.G."/>
        </authorList>
    </citation>
    <scope>NUCLEOTIDE SEQUENCE</scope>
</reference>
<comment type="similarity">
    <text evidence="4">Belongs to the ATG12 family.</text>
</comment>
<dbReference type="GO" id="GO:0034045">
    <property type="term" value="C:phagophore assembly site membrane"/>
    <property type="evidence" value="ECO:0007669"/>
    <property type="project" value="TreeGrafter"/>
</dbReference>
<keyword evidence="1 4" id="KW-1017">Isopeptide bond</keyword>
<dbReference type="SUPFAM" id="SSF54236">
    <property type="entry name" value="Ubiquitin-like"/>
    <property type="match status" value="1"/>
</dbReference>
<feature type="region of interest" description="Disordered" evidence="5">
    <location>
        <begin position="1"/>
        <end position="20"/>
    </location>
</feature>
<dbReference type="GO" id="GO:0000045">
    <property type="term" value="P:autophagosome assembly"/>
    <property type="evidence" value="ECO:0007669"/>
    <property type="project" value="InterPro"/>
</dbReference>
<dbReference type="GO" id="GO:0061723">
    <property type="term" value="P:glycophagy"/>
    <property type="evidence" value="ECO:0007669"/>
    <property type="project" value="TreeGrafter"/>
</dbReference>
<dbReference type="GO" id="GO:0019776">
    <property type="term" value="F:Atg8-family ligase activity"/>
    <property type="evidence" value="ECO:0007669"/>
    <property type="project" value="TreeGrafter"/>
</dbReference>
<accession>A0A6B2LSK4</accession>
<dbReference type="GO" id="GO:0000422">
    <property type="term" value="P:autophagy of mitochondrion"/>
    <property type="evidence" value="ECO:0007669"/>
    <property type="project" value="TreeGrafter"/>
</dbReference>
<comment type="subunit">
    <text evidence="4">Forms a conjugate with ATG5.</text>
</comment>
<evidence type="ECO:0000256" key="4">
    <source>
        <dbReference type="RuleBase" id="RU361201"/>
    </source>
</evidence>
<dbReference type="GO" id="GO:0000421">
    <property type="term" value="C:autophagosome membrane"/>
    <property type="evidence" value="ECO:0007669"/>
    <property type="project" value="TreeGrafter"/>
</dbReference>
<proteinExistence type="inferred from homology"/>
<name>A0A6B2LSK4_9EUKA</name>
<dbReference type="AlphaFoldDB" id="A0A6B2LSK4"/>
<dbReference type="EMBL" id="GIBP01010831">
    <property type="protein sequence ID" value="NDV39800.1"/>
    <property type="molecule type" value="Transcribed_RNA"/>
</dbReference>
<evidence type="ECO:0000313" key="6">
    <source>
        <dbReference type="EMBL" id="NDV39800.1"/>
    </source>
</evidence>
<dbReference type="GO" id="GO:0034274">
    <property type="term" value="C:Atg12-Atg5-Atg16 complex"/>
    <property type="evidence" value="ECO:0007669"/>
    <property type="project" value="TreeGrafter"/>
</dbReference>
<dbReference type="PANTHER" id="PTHR13385">
    <property type="entry name" value="AUTOPHAGY PROTEIN 12"/>
    <property type="match status" value="1"/>
</dbReference>
<dbReference type="Gene3D" id="3.10.20.90">
    <property type="entry name" value="Phosphatidylinositol 3-kinase Catalytic Subunit, Chain A, domain 1"/>
    <property type="match status" value="1"/>
</dbReference>
<evidence type="ECO:0000256" key="2">
    <source>
        <dbReference type="ARBA" id="ARBA00022786"/>
    </source>
</evidence>
<dbReference type="GO" id="GO:0097352">
    <property type="term" value="P:autophagosome maturation"/>
    <property type="evidence" value="ECO:0007669"/>
    <property type="project" value="TreeGrafter"/>
</dbReference>
<keyword evidence="3 4" id="KW-0072">Autophagy</keyword>
<dbReference type="InterPro" id="IPR007242">
    <property type="entry name" value="Atg12"/>
</dbReference>
<evidence type="ECO:0000256" key="3">
    <source>
        <dbReference type="ARBA" id="ARBA00023006"/>
    </source>
</evidence>
<dbReference type="InterPro" id="IPR029071">
    <property type="entry name" value="Ubiquitin-like_domsf"/>
</dbReference>
<evidence type="ECO:0000256" key="1">
    <source>
        <dbReference type="ARBA" id="ARBA00022499"/>
    </source>
</evidence>
<organism evidence="6">
    <name type="scientific">Arcella intermedia</name>
    <dbReference type="NCBI Taxonomy" id="1963864"/>
    <lineage>
        <taxon>Eukaryota</taxon>
        <taxon>Amoebozoa</taxon>
        <taxon>Tubulinea</taxon>
        <taxon>Elardia</taxon>
        <taxon>Arcellinida</taxon>
        <taxon>Sphaerothecina</taxon>
        <taxon>Arcellidae</taxon>
        <taxon>Arcella</taxon>
    </lineage>
</organism>
<dbReference type="GO" id="GO:0034727">
    <property type="term" value="P:piecemeal microautophagy of the nucleus"/>
    <property type="evidence" value="ECO:0007669"/>
    <property type="project" value="TreeGrafter"/>
</dbReference>
<dbReference type="PANTHER" id="PTHR13385:SF0">
    <property type="entry name" value="UBIQUITIN-LIKE PROTEIN ATG12"/>
    <property type="match status" value="1"/>
</dbReference>
<keyword evidence="2 4" id="KW-0833">Ubl conjugation pathway</keyword>
<sequence>MKEEKMSDSPVQAGSSPLLPQWKDVENHLKDGKVVIQFRQAGSAPEMKQNKFKLKADATFSSIVDFLRKQIKYTEEKPLFLFVNRTFQPTPDAIVSDLFRCFHTDAKFLVVYYCETAAWG</sequence>